<dbReference type="Proteomes" id="UP000730481">
    <property type="component" value="Unassembled WGS sequence"/>
</dbReference>
<gene>
    <name evidence="7" type="ORF">FBEOM_10636</name>
</gene>
<dbReference type="OrthoDB" id="2417308at2759"/>
<dbReference type="PIRSF" id="PIRSF006060">
    <property type="entry name" value="AA_transporter"/>
    <property type="match status" value="1"/>
</dbReference>
<organism evidence="7 8">
    <name type="scientific">Fusarium beomiforme</name>
    <dbReference type="NCBI Taxonomy" id="44412"/>
    <lineage>
        <taxon>Eukaryota</taxon>
        <taxon>Fungi</taxon>
        <taxon>Dikarya</taxon>
        <taxon>Ascomycota</taxon>
        <taxon>Pezizomycotina</taxon>
        <taxon>Sordariomycetes</taxon>
        <taxon>Hypocreomycetidae</taxon>
        <taxon>Hypocreales</taxon>
        <taxon>Nectriaceae</taxon>
        <taxon>Fusarium</taxon>
        <taxon>Fusarium burgessii species complex</taxon>
    </lineage>
</organism>
<feature type="transmembrane region" description="Helical" evidence="6">
    <location>
        <begin position="389"/>
        <end position="407"/>
    </location>
</feature>
<keyword evidence="2" id="KW-0813">Transport</keyword>
<reference evidence="7" key="1">
    <citation type="journal article" date="2017" name="Mycologia">
        <title>Fusarium algeriense, sp. nov., a novel toxigenic crown rot pathogen of durum wheat from Algeria is nested in the Fusarium burgessii species complex.</title>
        <authorList>
            <person name="Laraba I."/>
            <person name="Keddad A."/>
            <person name="Boureghda H."/>
            <person name="Abdallah N."/>
            <person name="Vaughan M.M."/>
            <person name="Proctor R.H."/>
            <person name="Busman M."/>
            <person name="O'Donnell K."/>
        </authorList>
    </citation>
    <scope>NUCLEOTIDE SEQUENCE</scope>
    <source>
        <strain evidence="7">NRRL 25174</strain>
    </source>
</reference>
<evidence type="ECO:0000256" key="3">
    <source>
        <dbReference type="ARBA" id="ARBA00022692"/>
    </source>
</evidence>
<evidence type="ECO:0000313" key="7">
    <source>
        <dbReference type="EMBL" id="KAF4335501.1"/>
    </source>
</evidence>
<feature type="transmembrane region" description="Helical" evidence="6">
    <location>
        <begin position="448"/>
        <end position="472"/>
    </location>
</feature>
<feature type="transmembrane region" description="Helical" evidence="6">
    <location>
        <begin position="166"/>
        <end position="188"/>
    </location>
</feature>
<comment type="caution">
    <text evidence="7">The sequence shown here is derived from an EMBL/GenBank/DDBJ whole genome shotgun (WGS) entry which is preliminary data.</text>
</comment>
<evidence type="ECO:0000256" key="2">
    <source>
        <dbReference type="ARBA" id="ARBA00022448"/>
    </source>
</evidence>
<dbReference type="PANTHER" id="PTHR45649:SF22">
    <property type="entry name" value="TRANSPORTER, PUTATIVE (EUROFUNG)-RELATED"/>
    <property type="match status" value="1"/>
</dbReference>
<dbReference type="GO" id="GO:0016020">
    <property type="term" value="C:membrane"/>
    <property type="evidence" value="ECO:0007669"/>
    <property type="project" value="UniProtKB-SubCell"/>
</dbReference>
<dbReference type="GO" id="GO:0022857">
    <property type="term" value="F:transmembrane transporter activity"/>
    <property type="evidence" value="ECO:0007669"/>
    <property type="project" value="InterPro"/>
</dbReference>
<sequence length="556" mass="60665">MTNDVETNSALKRSDTTNQAIRDAEDLANFGHDQSLSRKFSMWSMLALAFSVLGTWSTFAQGIDSGLTSGGPIAILWGLVLVFVCNICVAVSLGEMCSSMPTALGQAYWISRLWPNQAGRFCSYLCAWINMTGWITLSASQIAFMAEFILKMKVLFQPDWAGADKGWVLFLVYVGVTLAMTVFNVVACRKDVVLPWFNNFVGISFASLFFIISLALLISVGTKDNLHFQPASFVFGKWINQTGWPDGVTWFLGLIQAAYGLTAFDAAIHLVEEIPDPRKNIPRVIWLSVVIGAITGFIFMVVCLFCIVDMSIVTDPTTGLAFMDLLKQTVGLQGGTVLLTLFIVNGIGQGIGIVTTASRLTWGVARDGGLVWSEYFAKVDDYWKVPVRAIWLQGGVMALIGVLYTFASTVLEAVLSVSTIALTVSYGMPILTLLLVGRDKLPPGEFSLGRFGSVINWVSVVYCAVTTVFFFFPGAPNPAVADMNYAIAVFGIMLVITLVFWVVKGRITYLETEEAQGNIIYAQRAERANYVDVDIQTKSDTEARRASQTAGPSSSG</sequence>
<feature type="transmembrane region" description="Helical" evidence="6">
    <location>
        <begin position="40"/>
        <end position="59"/>
    </location>
</feature>
<name>A0A9P5DSF7_9HYPO</name>
<keyword evidence="5 6" id="KW-0472">Membrane</keyword>
<feature type="transmembrane region" description="Helical" evidence="6">
    <location>
        <begin position="200"/>
        <end position="220"/>
    </location>
</feature>
<feature type="transmembrane region" description="Helical" evidence="6">
    <location>
        <begin position="413"/>
        <end position="436"/>
    </location>
</feature>
<feature type="transmembrane region" description="Helical" evidence="6">
    <location>
        <begin position="284"/>
        <end position="312"/>
    </location>
</feature>
<evidence type="ECO:0000256" key="6">
    <source>
        <dbReference type="SAM" id="Phobius"/>
    </source>
</evidence>
<keyword evidence="4 6" id="KW-1133">Transmembrane helix</keyword>
<accession>A0A9P5DSF7</accession>
<evidence type="ECO:0000256" key="1">
    <source>
        <dbReference type="ARBA" id="ARBA00004141"/>
    </source>
</evidence>
<reference evidence="7" key="2">
    <citation type="submission" date="2020-02" db="EMBL/GenBank/DDBJ databases">
        <title>Identification and distribution of gene clusters putatively required for synthesis of sphingolipid metabolism inhibitors in phylogenetically diverse species of the filamentous fungus Fusarium.</title>
        <authorList>
            <person name="Kim H.-S."/>
            <person name="Busman M."/>
            <person name="Brown D.W."/>
            <person name="Divon H."/>
            <person name="Uhlig S."/>
            <person name="Proctor R.H."/>
        </authorList>
    </citation>
    <scope>NUCLEOTIDE SEQUENCE</scope>
    <source>
        <strain evidence="7">NRRL 25174</strain>
    </source>
</reference>
<dbReference type="AlphaFoldDB" id="A0A9P5DSF7"/>
<dbReference type="Pfam" id="PF13520">
    <property type="entry name" value="AA_permease_2"/>
    <property type="match status" value="1"/>
</dbReference>
<feature type="transmembrane region" description="Helical" evidence="6">
    <location>
        <begin position="121"/>
        <end position="146"/>
    </location>
</feature>
<keyword evidence="8" id="KW-1185">Reference proteome</keyword>
<protein>
    <submittedName>
        <fullName evidence="7">Choline transporter</fullName>
    </submittedName>
</protein>
<evidence type="ECO:0000313" key="8">
    <source>
        <dbReference type="Proteomes" id="UP000730481"/>
    </source>
</evidence>
<evidence type="ECO:0000256" key="4">
    <source>
        <dbReference type="ARBA" id="ARBA00022989"/>
    </source>
</evidence>
<feature type="transmembrane region" description="Helical" evidence="6">
    <location>
        <begin position="484"/>
        <end position="503"/>
    </location>
</feature>
<feature type="transmembrane region" description="Helical" evidence="6">
    <location>
        <begin position="250"/>
        <end position="272"/>
    </location>
</feature>
<feature type="transmembrane region" description="Helical" evidence="6">
    <location>
        <begin position="71"/>
        <end position="93"/>
    </location>
</feature>
<dbReference type="EMBL" id="PVQB02000555">
    <property type="protein sequence ID" value="KAF4335501.1"/>
    <property type="molecule type" value="Genomic_DNA"/>
</dbReference>
<evidence type="ECO:0000256" key="5">
    <source>
        <dbReference type="ARBA" id="ARBA00023136"/>
    </source>
</evidence>
<keyword evidence="3 6" id="KW-0812">Transmembrane</keyword>
<proteinExistence type="predicted"/>
<feature type="transmembrane region" description="Helical" evidence="6">
    <location>
        <begin position="332"/>
        <end position="354"/>
    </location>
</feature>
<dbReference type="InterPro" id="IPR002293">
    <property type="entry name" value="AA/rel_permease1"/>
</dbReference>
<dbReference type="Gene3D" id="1.20.1740.10">
    <property type="entry name" value="Amino acid/polyamine transporter I"/>
    <property type="match status" value="1"/>
</dbReference>
<comment type="subcellular location">
    <subcellularLocation>
        <location evidence="1">Membrane</location>
        <topology evidence="1">Multi-pass membrane protein</topology>
    </subcellularLocation>
</comment>
<dbReference type="PANTHER" id="PTHR45649">
    <property type="entry name" value="AMINO-ACID PERMEASE BAT1"/>
    <property type="match status" value="1"/>
</dbReference>